<reference evidence="1 2" key="1">
    <citation type="submission" date="2024-01" db="EMBL/GenBank/DDBJ databases">
        <title>A draft genome for the cacao thread blight pathogen Marasmiellus scandens.</title>
        <authorList>
            <person name="Baruah I.K."/>
            <person name="Leung J."/>
            <person name="Bukari Y."/>
            <person name="Amoako-Attah I."/>
            <person name="Meinhardt L.W."/>
            <person name="Bailey B.A."/>
            <person name="Cohen S.P."/>
        </authorList>
    </citation>
    <scope>NUCLEOTIDE SEQUENCE [LARGE SCALE GENOMIC DNA]</scope>
    <source>
        <strain evidence="1 2">GH-19</strain>
    </source>
</reference>
<keyword evidence="2" id="KW-1185">Reference proteome</keyword>
<name>A0ABR1IQU7_9AGAR</name>
<dbReference type="Proteomes" id="UP001498398">
    <property type="component" value="Unassembled WGS sequence"/>
</dbReference>
<evidence type="ECO:0000313" key="1">
    <source>
        <dbReference type="EMBL" id="KAK7438747.1"/>
    </source>
</evidence>
<accession>A0ABR1IQU7</accession>
<proteinExistence type="predicted"/>
<dbReference type="EMBL" id="JBANRG010000077">
    <property type="protein sequence ID" value="KAK7438747.1"/>
    <property type="molecule type" value="Genomic_DNA"/>
</dbReference>
<dbReference type="PANTHER" id="PTHR31912:SF34">
    <property type="entry name" value="NOTOCHORD-RELATED PROTEIN"/>
    <property type="match status" value="1"/>
</dbReference>
<dbReference type="PANTHER" id="PTHR31912">
    <property type="entry name" value="IP13529P"/>
    <property type="match status" value="1"/>
</dbReference>
<sequence length="153" mass="17181">MQTAVFHIQDIAGENQFKLVKAVGELGALLWIAEIDDLEQYLDDLGVLIDNILDAFDPAKILVKAKLHLLTHIPDHIRRFGPAVWFSTEVFECFNAVFQMSSVLSNHQAPSRDIALKNRDMAHVKHLLTGGFWLQNSKIECAGRDAISLLKDC</sequence>
<protein>
    <submittedName>
        <fullName evidence="1">Uncharacterized protein</fullName>
    </submittedName>
</protein>
<comment type="caution">
    <text evidence="1">The sequence shown here is derived from an EMBL/GenBank/DDBJ whole genome shotgun (WGS) entry which is preliminary data.</text>
</comment>
<gene>
    <name evidence="1" type="ORF">VKT23_017877</name>
</gene>
<evidence type="ECO:0000313" key="2">
    <source>
        <dbReference type="Proteomes" id="UP001498398"/>
    </source>
</evidence>
<organism evidence="1 2">
    <name type="scientific">Marasmiellus scandens</name>
    <dbReference type="NCBI Taxonomy" id="2682957"/>
    <lineage>
        <taxon>Eukaryota</taxon>
        <taxon>Fungi</taxon>
        <taxon>Dikarya</taxon>
        <taxon>Basidiomycota</taxon>
        <taxon>Agaricomycotina</taxon>
        <taxon>Agaricomycetes</taxon>
        <taxon>Agaricomycetidae</taxon>
        <taxon>Agaricales</taxon>
        <taxon>Marasmiineae</taxon>
        <taxon>Omphalotaceae</taxon>
        <taxon>Marasmiellus</taxon>
    </lineage>
</organism>